<dbReference type="InterPro" id="IPR000073">
    <property type="entry name" value="AB_hydrolase_1"/>
</dbReference>
<feature type="domain" description="AB hydrolase-1" evidence="2">
    <location>
        <begin position="81"/>
        <end position="318"/>
    </location>
</feature>
<protein>
    <submittedName>
        <fullName evidence="3">Alpha/beta fold family hydrolase</fullName>
    </submittedName>
</protein>
<dbReference type="GO" id="GO:0016787">
    <property type="term" value="F:hydrolase activity"/>
    <property type="evidence" value="ECO:0007669"/>
    <property type="project" value="UniProtKB-KW"/>
</dbReference>
<dbReference type="InterPro" id="IPR008220">
    <property type="entry name" value="HAT_MetX-like"/>
</dbReference>
<sequence>MSPIIVPQAEGIQLFTVPLPLEEGDLLGSPQIAWQAYGKPSDGKAVVVLHDLSHSHQALSTEVNGAYQPSGWGRELIGPGKALDPDVTPVIVPNLLGSPFGSTSPLTPDPHSGRPWGAGLPPLTVLDMARGVSALLRALGLTRVRAVVGIGLGGLVALRLAALFPELADGVVVLGAARALPEGLREKMGLTSQVLRMAPDNEDTPPLRERAPNRTLARLRMDYLKLLYGRDHLGSAYPDSAAAQAALEAEAASFADTFDPIAWSLLCSAYAGCDLTETFSKVRARVLLLAGATDALAPAGRVRDTYHQLTAAGVQARFVELQGPGDHGTLLSDAHRLKGPVQDFLRWLRG</sequence>
<dbReference type="SUPFAM" id="SSF53474">
    <property type="entry name" value="alpha/beta-Hydrolases"/>
    <property type="match status" value="1"/>
</dbReference>
<dbReference type="AlphaFoldDB" id="A0A410RTM0"/>
<evidence type="ECO:0000256" key="1">
    <source>
        <dbReference type="ARBA" id="ARBA00022679"/>
    </source>
</evidence>
<keyword evidence="1" id="KW-0808">Transferase</keyword>
<dbReference type="PANTHER" id="PTHR32268">
    <property type="entry name" value="HOMOSERINE O-ACETYLTRANSFERASE"/>
    <property type="match status" value="1"/>
</dbReference>
<keyword evidence="3" id="KW-0378">Hydrolase</keyword>
<dbReference type="EMBL" id="CP034669">
    <property type="protein sequence ID" value="QAT85226.1"/>
    <property type="molecule type" value="Genomic_DNA"/>
</dbReference>
<name>A0A410RTM0_CORCK</name>
<dbReference type="InterPro" id="IPR029058">
    <property type="entry name" value="AB_hydrolase_fold"/>
</dbReference>
<dbReference type="GO" id="GO:0009086">
    <property type="term" value="P:methionine biosynthetic process"/>
    <property type="evidence" value="ECO:0007669"/>
    <property type="project" value="TreeGrafter"/>
</dbReference>
<reference evidence="3 4" key="1">
    <citation type="submission" date="2018-12" db="EMBL/GenBank/DDBJ databases">
        <title>Complete Genome Sequence of the Corallopyronin A producing Myxobacterium Corallococcus coralloides B035.</title>
        <authorList>
            <person name="Bouhired S.M."/>
            <person name="Rupp O."/>
            <person name="Blom J."/>
            <person name="Schaeberle T.F."/>
            <person name="Kehraus S."/>
            <person name="Schiefer A."/>
            <person name="Pfarr K."/>
            <person name="Goesmann A."/>
            <person name="Hoerauf A."/>
            <person name="Koenig G.M."/>
        </authorList>
    </citation>
    <scope>NUCLEOTIDE SEQUENCE [LARGE SCALE GENOMIC DNA]</scope>
    <source>
        <strain evidence="3 4">B035</strain>
    </source>
</reference>
<dbReference type="RefSeq" id="WP_240672933.1">
    <property type="nucleotide sequence ID" value="NZ_CP034669.1"/>
</dbReference>
<dbReference type="GO" id="GO:0009092">
    <property type="term" value="P:homoserine metabolic process"/>
    <property type="evidence" value="ECO:0007669"/>
    <property type="project" value="TreeGrafter"/>
</dbReference>
<dbReference type="Proteomes" id="UP000288758">
    <property type="component" value="Chromosome"/>
</dbReference>
<evidence type="ECO:0000313" key="4">
    <source>
        <dbReference type="Proteomes" id="UP000288758"/>
    </source>
</evidence>
<dbReference type="PANTHER" id="PTHR32268:SF11">
    <property type="entry name" value="HOMOSERINE O-ACETYLTRANSFERASE"/>
    <property type="match status" value="1"/>
</dbReference>
<dbReference type="Gene3D" id="3.40.50.1820">
    <property type="entry name" value="alpha/beta hydrolase"/>
    <property type="match status" value="1"/>
</dbReference>
<evidence type="ECO:0000313" key="3">
    <source>
        <dbReference type="EMBL" id="QAT85226.1"/>
    </source>
</evidence>
<dbReference type="Pfam" id="PF00561">
    <property type="entry name" value="Abhydrolase_1"/>
    <property type="match status" value="1"/>
</dbReference>
<evidence type="ECO:0000259" key="2">
    <source>
        <dbReference type="Pfam" id="PF00561"/>
    </source>
</evidence>
<accession>A0A410RTM0</accession>
<organism evidence="3 4">
    <name type="scientific">Corallococcus coralloides</name>
    <name type="common">Myxococcus coralloides</name>
    <dbReference type="NCBI Taxonomy" id="184914"/>
    <lineage>
        <taxon>Bacteria</taxon>
        <taxon>Pseudomonadati</taxon>
        <taxon>Myxococcota</taxon>
        <taxon>Myxococcia</taxon>
        <taxon>Myxococcales</taxon>
        <taxon>Cystobacterineae</taxon>
        <taxon>Myxococcaceae</taxon>
        <taxon>Corallococcus</taxon>
    </lineage>
</organism>
<gene>
    <name evidence="3" type="primary">metX</name>
    <name evidence="3" type="ORF">EJ065_3665</name>
</gene>
<proteinExistence type="predicted"/>
<dbReference type="GO" id="GO:0004414">
    <property type="term" value="F:homoserine O-acetyltransferase activity"/>
    <property type="evidence" value="ECO:0007669"/>
    <property type="project" value="TreeGrafter"/>
</dbReference>